<keyword evidence="1" id="KW-0233">DNA recombination</keyword>
<protein>
    <recommendedName>
        <fullName evidence="1">ATP-dependent DNA helicase</fullName>
        <ecNumber evidence="1">5.6.2.3</ecNumber>
    </recommendedName>
</protein>
<keyword evidence="1" id="KW-0227">DNA damage</keyword>
<comment type="similarity">
    <text evidence="1">Belongs to the helicase family.</text>
</comment>
<organism evidence="6 7">
    <name type="scientific">Talaromyces pinophilus</name>
    <name type="common">Penicillium pinophilum</name>
    <dbReference type="NCBI Taxonomy" id="128442"/>
    <lineage>
        <taxon>Eukaryota</taxon>
        <taxon>Fungi</taxon>
        <taxon>Dikarya</taxon>
        <taxon>Ascomycota</taxon>
        <taxon>Pezizomycotina</taxon>
        <taxon>Eurotiomycetes</taxon>
        <taxon>Eurotiomycetidae</taxon>
        <taxon>Eurotiales</taxon>
        <taxon>Trichocomaceae</taxon>
        <taxon>Talaromyces</taxon>
        <taxon>Talaromyces sect. Talaromyces</taxon>
    </lineage>
</organism>
<dbReference type="GO" id="GO:0016887">
    <property type="term" value="F:ATP hydrolysis activity"/>
    <property type="evidence" value="ECO:0007669"/>
    <property type="project" value="RHEA"/>
</dbReference>
<keyword evidence="1" id="KW-0234">DNA repair</keyword>
<feature type="compositionally biased region" description="Basic and acidic residues" evidence="2">
    <location>
        <begin position="271"/>
        <end position="282"/>
    </location>
</feature>
<dbReference type="GO" id="GO:0006310">
    <property type="term" value="P:DNA recombination"/>
    <property type="evidence" value="ECO:0007669"/>
    <property type="project" value="UniProtKB-KW"/>
</dbReference>
<dbReference type="EMBL" id="DF933839">
    <property type="protein sequence ID" value="GAM42173.1"/>
    <property type="molecule type" value="Genomic_DNA"/>
</dbReference>
<feature type="region of interest" description="Disordered" evidence="2">
    <location>
        <begin position="1101"/>
        <end position="1121"/>
    </location>
</feature>
<dbReference type="GO" id="GO:0006281">
    <property type="term" value="P:DNA repair"/>
    <property type="evidence" value="ECO:0007669"/>
    <property type="project" value="UniProtKB-KW"/>
</dbReference>
<feature type="domain" description="DNA helicase Pif1-like DEAD-box helicase" evidence="3">
    <location>
        <begin position="1739"/>
        <end position="1917"/>
    </location>
</feature>
<dbReference type="GO" id="GO:0005524">
    <property type="term" value="F:ATP binding"/>
    <property type="evidence" value="ECO:0007669"/>
    <property type="project" value="UniProtKB-KW"/>
</dbReference>
<dbReference type="Gene3D" id="3.40.50.300">
    <property type="entry name" value="P-loop containing nucleotide triphosphate hydrolases"/>
    <property type="match status" value="1"/>
</dbReference>
<keyword evidence="7" id="KW-1185">Reference proteome</keyword>
<dbReference type="GO" id="GO:0043139">
    <property type="term" value="F:5'-3' DNA helicase activity"/>
    <property type="evidence" value="ECO:0007669"/>
    <property type="project" value="UniProtKB-EC"/>
</dbReference>
<comment type="catalytic activity">
    <reaction evidence="1">
        <text>ATP + H2O = ADP + phosphate + H(+)</text>
        <dbReference type="Rhea" id="RHEA:13065"/>
        <dbReference type="ChEBI" id="CHEBI:15377"/>
        <dbReference type="ChEBI" id="CHEBI:15378"/>
        <dbReference type="ChEBI" id="CHEBI:30616"/>
        <dbReference type="ChEBI" id="CHEBI:43474"/>
        <dbReference type="ChEBI" id="CHEBI:456216"/>
        <dbReference type="EC" id="5.6.2.3"/>
    </reaction>
</comment>
<keyword evidence="1" id="KW-0067">ATP-binding</keyword>
<keyword evidence="1" id="KW-0547">Nucleotide-binding</keyword>
<dbReference type="EC" id="5.6.2.3" evidence="1"/>
<evidence type="ECO:0000259" key="3">
    <source>
        <dbReference type="Pfam" id="PF05970"/>
    </source>
</evidence>
<feature type="compositionally biased region" description="Polar residues" evidence="2">
    <location>
        <begin position="313"/>
        <end position="328"/>
    </location>
</feature>
<feature type="region of interest" description="Disordered" evidence="2">
    <location>
        <begin position="235"/>
        <end position="407"/>
    </location>
</feature>
<dbReference type="InterPro" id="IPR025476">
    <property type="entry name" value="Helitron_helicase-like"/>
</dbReference>
<gene>
    <name evidence="6" type="ORF">TCE0_043r15901</name>
</gene>
<evidence type="ECO:0000256" key="2">
    <source>
        <dbReference type="SAM" id="MobiDB-lite"/>
    </source>
</evidence>
<evidence type="ECO:0000313" key="6">
    <source>
        <dbReference type="EMBL" id="GAM42173.1"/>
    </source>
</evidence>
<keyword evidence="1" id="KW-0378">Hydrolase</keyword>
<dbReference type="GO" id="GO:0000723">
    <property type="term" value="P:telomere maintenance"/>
    <property type="evidence" value="ECO:0007669"/>
    <property type="project" value="InterPro"/>
</dbReference>
<reference evidence="7" key="1">
    <citation type="journal article" date="2015" name="Genome Announc.">
        <title>Draft genome sequence of Talaromyces cellulolyticus strain Y-94, a source of lignocellulosic biomass-degrading enzymes.</title>
        <authorList>
            <person name="Fujii T."/>
            <person name="Koike H."/>
            <person name="Sawayama S."/>
            <person name="Yano S."/>
            <person name="Inoue H."/>
        </authorList>
    </citation>
    <scope>NUCLEOTIDE SEQUENCE [LARGE SCALE GENOMIC DNA]</scope>
    <source>
        <strain evidence="7">Y-94</strain>
    </source>
</reference>
<dbReference type="InterPro" id="IPR027417">
    <property type="entry name" value="P-loop_NTPase"/>
</dbReference>
<keyword evidence="1" id="KW-0347">Helicase</keyword>
<accession>A0A0B8N4K3</accession>
<dbReference type="Pfam" id="PF20209">
    <property type="entry name" value="DUF6570"/>
    <property type="match status" value="1"/>
</dbReference>
<evidence type="ECO:0000256" key="1">
    <source>
        <dbReference type="RuleBase" id="RU363044"/>
    </source>
</evidence>
<dbReference type="Pfam" id="PF05970">
    <property type="entry name" value="PIF1"/>
    <property type="match status" value="1"/>
</dbReference>
<dbReference type="InterPro" id="IPR010285">
    <property type="entry name" value="DNA_helicase_pif1-like_DEAD"/>
</dbReference>
<name>A0A0B8N4K3_TALPI</name>
<feature type="domain" description="DUF6570" evidence="5">
    <location>
        <begin position="523"/>
        <end position="658"/>
    </location>
</feature>
<feature type="domain" description="Helitron helicase-like" evidence="4">
    <location>
        <begin position="854"/>
        <end position="1062"/>
    </location>
</feature>
<evidence type="ECO:0000313" key="7">
    <source>
        <dbReference type="Proteomes" id="UP000053095"/>
    </source>
</evidence>
<evidence type="ECO:0000259" key="5">
    <source>
        <dbReference type="Pfam" id="PF20209"/>
    </source>
</evidence>
<feature type="compositionally biased region" description="Polar residues" evidence="2">
    <location>
        <begin position="255"/>
        <end position="265"/>
    </location>
</feature>
<evidence type="ECO:0000259" key="4">
    <source>
        <dbReference type="Pfam" id="PF14214"/>
    </source>
</evidence>
<dbReference type="PANTHER" id="PTHR47642">
    <property type="entry name" value="ATP-DEPENDENT DNA HELICASE"/>
    <property type="match status" value="1"/>
</dbReference>
<feature type="compositionally biased region" description="Acidic residues" evidence="2">
    <location>
        <begin position="283"/>
        <end position="302"/>
    </location>
</feature>
<dbReference type="InterPro" id="IPR051055">
    <property type="entry name" value="PIF1_helicase"/>
</dbReference>
<comment type="cofactor">
    <cofactor evidence="1">
        <name>Mg(2+)</name>
        <dbReference type="ChEBI" id="CHEBI:18420"/>
    </cofactor>
</comment>
<sequence>MSTVPKARQSNITGLTVTPDEWDSYPEISRSTIKNCTFKNLNATSNISRSTMSETFIEQKQESFPSDAALKAKAKKGVKIERSTVDNSQILNYANVQRSEVVNGSTIMDSTVERCNLDNCTVSAQSDIERTTAKATKFIGPKRVQRSQFSDSAILSDSIVERSIVRGSVVADKAFVERTELNTAVITRSRVERSKIDDCDVMDCVIDRTDFQGMILQYGIWKRGDLVGRTSQDREVVIKPRQKPVSTKEGEELSRSASQPVQNSGLGWKAAEAERERLGVESDRDEEDSSPDDLEESSDDELPGPSSKHKMKNTQTQDSPPYTSTSTGFGADVHDPPPPYEQPLASETASHRQEARSLLPEGGSQLNPSLGSVPAGHALNTQNQPTPPTQASQSTPVRPPRLSPRINRHRNIDPAEIQQAVQRAAQFLRDEYKLRVQASHVFPPDISASHLRASITRYEEQLSIAAKNSVCSCCGKLVFAEDIHRVDNDNPILQVVIDSLDHCGQYQDKWNICGVCHASLLREAVPKFSANNRVNVTRCQDYPPVLGDLTPVEECLIAKCHPLGIILKLRPGGRSAPINYHALRGHFILIPQDPGPLLQILPSPELRLHDHIRVFWLGKRPPTTADLNPFLQVRKVKVLAALQYLKHHNHLYSDITINFSMTDRWSEEFVPSDIQDNIICLDELDHQEREGYTVNLQHGNYENDLQAAQDDTFNNDVDAVFTTGSVSTDINGERQDPNIRMLNSLFDVVTERLHPPNTSGSVANDGGTMPLPLGPNPPILAYRIHGTATLVDHWTDPCFFTAAFPTLFPTGVGGHLEERNLPVSLSAFAEWALTHHSRRYATYHVSHAVYLTRHVPHRYRFARHKTFMYLIYDVIQLRKSALSNKMLIKRQHWTTTTSDMAGLTLEQLQSAAKALSAGQPIDDPAIQRLQRNLITIGMRVPGSFAQKLLMRAEIRGLIVRHGMPAFWLTINPSDLRHPLVLVLAGMHYSDDALPSASGTIREVVATSNPVAVAQFFHYVCKSVIHGLIASNTGEIGILGDVANHYGVVETNGRGMLHMHALIWVRGNLDFRTLRDRLHNDGFATRVIQYLESIISQSLHDNARDDPESNLPGEPSYTDKVFHHDPEESDAEFMSRLALDSNTVACKKQLHSKTHLATCFKYHQRSGGKRTCRFGMPRDLVETSHIDEFGLVHLARNHAWVNSWNPAIASCLRSNHDISWILTVSQSLALLYYITNYATKDDISPWQIVAKAALLKQSIDNAKTAEPPTATDLRLRERGMDNFSLRCFNTLVNDREVSGVQVASTLLHLPAHYTINDNFVRVHLGWLRRYVRAILAPPGIDNDQSSNLTADEPCSYEAGAIAPASIFDNYKWRGSHLADLSFFEYCMLVQMKSARGSSSDDLDYDPAHPRYDTHVQRLARTTAQIATVAFTGPLTEFQTAEDAVRGGHPETEAIMNDLAEILLDLFIPWDKLVNLFVRHATQRNPYSNVWQFAAETLPPHNQEFARNIDLLRKSKEDCQADAKLRQAAHKTSSDSFEHGLSSLHQENFYSDDEDNPEHFLPQNEIFNAESLIGAFHSISSTWQREALLTSQRIPTMASATSQSRNLLDIKQLDVSHTAGNPKSGVAFFSRSTMQSWTFRLKNLSSLDHQADMVDGGPHFPPLLDDFDAEMEDGILLPVLTTSDAVHTAGNNRIHVDENTTGTSLTLLVTEQIPLNQKQKLIVQRILSDALQWAHYPYDSMRRKQTLLYVGGEGGTGKSQIIRAIVYGMDLIGRKHEVILMAPTGAAADNIGGNTYHTSLGISIDRSQGTAAAARVRNLWSRKTIMFVDEVSMMDLTMINVINTRCKIARSFQRNSTDLFGGLPVVIFIGDFFQFPPVRGPALWKQPRLGNDEDRLGQILWLQFKQVILLDEQMRQSEDIPFQSLLSRARTGTLTKADLDLLNSKVVTSLAASEFLGATAVVKLNSLRHQLNRYQMQQFARTRSQQIYIFPALHTRTKSTAPTNLGLHIDDLLAQPDHGSKIPFPGLFLYTQDMPAIILSNISTPLGLVNGATGTAVNVVLDPTGQYYA</sequence>
<proteinExistence type="inferred from homology"/>
<dbReference type="InterPro" id="IPR046700">
    <property type="entry name" value="DUF6570"/>
</dbReference>
<dbReference type="SUPFAM" id="SSF52540">
    <property type="entry name" value="P-loop containing nucleoside triphosphate hydrolases"/>
    <property type="match status" value="1"/>
</dbReference>
<feature type="compositionally biased region" description="Low complexity" evidence="2">
    <location>
        <begin position="380"/>
        <end position="396"/>
    </location>
</feature>
<dbReference type="Proteomes" id="UP000053095">
    <property type="component" value="Unassembled WGS sequence"/>
</dbReference>
<dbReference type="Pfam" id="PF14214">
    <property type="entry name" value="Helitron_like_N"/>
    <property type="match status" value="1"/>
</dbReference>